<evidence type="ECO:0000313" key="15">
    <source>
        <dbReference type="Proteomes" id="UP000051686"/>
    </source>
</evidence>
<feature type="transmembrane region" description="Helical" evidence="13">
    <location>
        <begin position="112"/>
        <end position="133"/>
    </location>
</feature>
<keyword evidence="5" id="KW-0813">Transport</keyword>
<keyword evidence="8 13" id="KW-0812">Transmembrane</keyword>
<keyword evidence="10" id="KW-0406">Ion transport</keyword>
<dbReference type="Pfam" id="PF01554">
    <property type="entry name" value="MatE"/>
    <property type="match status" value="2"/>
</dbReference>
<evidence type="ECO:0000313" key="14">
    <source>
        <dbReference type="EMBL" id="KRL04966.1"/>
    </source>
</evidence>
<dbReference type="GO" id="GO:0006811">
    <property type="term" value="P:monoatomic ion transport"/>
    <property type="evidence" value="ECO:0007669"/>
    <property type="project" value="UniProtKB-KW"/>
</dbReference>
<accession>A0A0R1MA95</accession>
<comment type="similarity">
    <text evidence="3">Belongs to the multi antimicrobial extrusion (MATE) (TC 2.A.66.1) family.</text>
</comment>
<feature type="transmembrane region" description="Helical" evidence="13">
    <location>
        <begin position="336"/>
        <end position="355"/>
    </location>
</feature>
<dbReference type="PANTHER" id="PTHR43298">
    <property type="entry name" value="MULTIDRUG RESISTANCE PROTEIN NORM-RELATED"/>
    <property type="match status" value="1"/>
</dbReference>
<keyword evidence="9 13" id="KW-1133">Transmembrane helix</keyword>
<protein>
    <recommendedName>
        <fullName evidence="4">Probable multidrug resistance protein NorM</fullName>
    </recommendedName>
    <alternativeName>
        <fullName evidence="12">Multidrug-efflux transporter</fullName>
    </alternativeName>
</protein>
<keyword evidence="7" id="KW-1003">Cell membrane</keyword>
<evidence type="ECO:0000256" key="6">
    <source>
        <dbReference type="ARBA" id="ARBA00022449"/>
    </source>
</evidence>
<dbReference type="NCBIfam" id="TIGR00797">
    <property type="entry name" value="matE"/>
    <property type="match status" value="1"/>
</dbReference>
<feature type="transmembrane region" description="Helical" evidence="13">
    <location>
        <begin position="432"/>
        <end position="455"/>
    </location>
</feature>
<evidence type="ECO:0000256" key="9">
    <source>
        <dbReference type="ARBA" id="ARBA00022989"/>
    </source>
</evidence>
<comment type="caution">
    <text evidence="14">The sequence shown here is derived from an EMBL/GenBank/DDBJ whole genome shotgun (WGS) entry which is preliminary data.</text>
</comment>
<dbReference type="PANTHER" id="PTHR43298:SF2">
    <property type="entry name" value="FMN_FAD EXPORTER YEEO-RELATED"/>
    <property type="match status" value="1"/>
</dbReference>
<organism evidence="14 15">
    <name type="scientific">Liquorilactobacillus oeni DSM 19972</name>
    <dbReference type="NCBI Taxonomy" id="1423777"/>
    <lineage>
        <taxon>Bacteria</taxon>
        <taxon>Bacillati</taxon>
        <taxon>Bacillota</taxon>
        <taxon>Bacilli</taxon>
        <taxon>Lactobacillales</taxon>
        <taxon>Lactobacillaceae</taxon>
        <taxon>Liquorilactobacillus</taxon>
    </lineage>
</organism>
<evidence type="ECO:0000256" key="3">
    <source>
        <dbReference type="ARBA" id="ARBA00010199"/>
    </source>
</evidence>
<dbReference type="GO" id="GO:0005886">
    <property type="term" value="C:plasma membrane"/>
    <property type="evidence" value="ECO:0007669"/>
    <property type="project" value="UniProtKB-SubCell"/>
</dbReference>
<dbReference type="CDD" id="cd13138">
    <property type="entry name" value="MATE_yoeA_like"/>
    <property type="match status" value="1"/>
</dbReference>
<evidence type="ECO:0000256" key="5">
    <source>
        <dbReference type="ARBA" id="ARBA00022448"/>
    </source>
</evidence>
<feature type="transmembrane region" description="Helical" evidence="13">
    <location>
        <begin position="302"/>
        <end position="324"/>
    </location>
</feature>
<comment type="subcellular location">
    <subcellularLocation>
        <location evidence="2">Cell membrane</location>
        <topology evidence="2">Multi-pass membrane protein</topology>
    </subcellularLocation>
</comment>
<sequence length="474" mass="51329">MNVIVFEIVVLQESSETGGKRVRELTKGSPIKLILMFTLPLLIGNLFQQFYSISDTLIVGQTLGVNELAAVGSTGSIQFLIIGFAQGLTAGLSIMTAQYFGAGNYKKVRESFATSIIISSVTTVILTFLSLFFIKDILVLMQTPKEIEQDAQLFISIIFAGIFSSMAFNLLANVIRALGDSRTPLYFLIIAAIVNIGLELFFILVLKMGVEGAGYATVIAQVFSVFLCIVYIIKKIPLLQVRKRDFKAVTLVELKRHLYVGLPMAFQTSIIAIGSIMVQAALNGLGTTAVAAATAAGKIDQVAIQPMMSFGVAMATFTAQNYGAGKYERILKGVKQCLIVSGLFSLGAGLLVILFGKDLVVLFVGKAETEVLNLAQIYFNANCTFYLLLATLFVLRYTLQGLGQSVIPTLAGMVELLMRCLAALILASSVGYVGACFASPLAWLGSCSVLIFSYFKAMKMLRKKEEEFPEGIRV</sequence>
<evidence type="ECO:0000256" key="4">
    <source>
        <dbReference type="ARBA" id="ARBA00020268"/>
    </source>
</evidence>
<evidence type="ECO:0000256" key="10">
    <source>
        <dbReference type="ARBA" id="ARBA00023065"/>
    </source>
</evidence>
<feature type="transmembrane region" description="Helical" evidence="13">
    <location>
        <begin position="375"/>
        <end position="395"/>
    </location>
</feature>
<dbReference type="PATRIC" id="fig|1423777.3.peg.1230"/>
<feature type="transmembrane region" description="Helical" evidence="13">
    <location>
        <begin position="212"/>
        <end position="233"/>
    </location>
</feature>
<feature type="transmembrane region" description="Helical" evidence="13">
    <location>
        <begin position="33"/>
        <end position="51"/>
    </location>
</feature>
<keyword evidence="15" id="KW-1185">Reference proteome</keyword>
<dbReference type="EMBL" id="AZEH01000037">
    <property type="protein sequence ID" value="KRL04966.1"/>
    <property type="molecule type" value="Genomic_DNA"/>
</dbReference>
<comment type="function">
    <text evidence="1">Multidrug efflux pump.</text>
</comment>
<keyword evidence="11 13" id="KW-0472">Membrane</keyword>
<evidence type="ECO:0000256" key="2">
    <source>
        <dbReference type="ARBA" id="ARBA00004651"/>
    </source>
</evidence>
<evidence type="ECO:0000256" key="12">
    <source>
        <dbReference type="ARBA" id="ARBA00031636"/>
    </source>
</evidence>
<evidence type="ECO:0000256" key="11">
    <source>
        <dbReference type="ARBA" id="ARBA00023136"/>
    </source>
</evidence>
<gene>
    <name evidence="14" type="ORF">FD46_GL001190</name>
</gene>
<dbReference type="PIRSF" id="PIRSF006603">
    <property type="entry name" value="DinF"/>
    <property type="match status" value="1"/>
</dbReference>
<dbReference type="InterPro" id="IPR002528">
    <property type="entry name" value="MATE_fam"/>
</dbReference>
<name>A0A0R1MA95_9LACO</name>
<evidence type="ECO:0000256" key="7">
    <source>
        <dbReference type="ARBA" id="ARBA00022475"/>
    </source>
</evidence>
<evidence type="ECO:0000256" key="13">
    <source>
        <dbReference type="SAM" id="Phobius"/>
    </source>
</evidence>
<dbReference type="GO" id="GO:0042910">
    <property type="term" value="F:xenobiotic transmembrane transporter activity"/>
    <property type="evidence" value="ECO:0007669"/>
    <property type="project" value="InterPro"/>
</dbReference>
<dbReference type="Proteomes" id="UP000051686">
    <property type="component" value="Unassembled WGS sequence"/>
</dbReference>
<feature type="transmembrane region" description="Helical" evidence="13">
    <location>
        <begin position="77"/>
        <end position="100"/>
    </location>
</feature>
<dbReference type="AlphaFoldDB" id="A0A0R1MA95"/>
<dbReference type="GO" id="GO:0015297">
    <property type="term" value="F:antiporter activity"/>
    <property type="evidence" value="ECO:0007669"/>
    <property type="project" value="UniProtKB-KW"/>
</dbReference>
<feature type="transmembrane region" description="Helical" evidence="13">
    <location>
        <begin position="184"/>
        <end position="206"/>
    </location>
</feature>
<dbReference type="InterPro" id="IPR050222">
    <property type="entry name" value="MATE_MdtK"/>
</dbReference>
<keyword evidence="6" id="KW-0050">Antiport</keyword>
<evidence type="ECO:0000256" key="8">
    <source>
        <dbReference type="ARBA" id="ARBA00022692"/>
    </source>
</evidence>
<feature type="transmembrane region" description="Helical" evidence="13">
    <location>
        <begin position="153"/>
        <end position="172"/>
    </location>
</feature>
<dbReference type="InterPro" id="IPR048279">
    <property type="entry name" value="MdtK-like"/>
</dbReference>
<feature type="transmembrane region" description="Helical" evidence="13">
    <location>
        <begin position="407"/>
        <end position="426"/>
    </location>
</feature>
<reference evidence="14 15" key="1">
    <citation type="journal article" date="2015" name="Genome Announc.">
        <title>Expanding the biotechnology potential of lactobacilli through comparative genomics of 213 strains and associated genera.</title>
        <authorList>
            <person name="Sun Z."/>
            <person name="Harris H.M."/>
            <person name="McCann A."/>
            <person name="Guo C."/>
            <person name="Argimon S."/>
            <person name="Zhang W."/>
            <person name="Yang X."/>
            <person name="Jeffery I.B."/>
            <person name="Cooney J.C."/>
            <person name="Kagawa T.F."/>
            <person name="Liu W."/>
            <person name="Song Y."/>
            <person name="Salvetti E."/>
            <person name="Wrobel A."/>
            <person name="Rasinkangas P."/>
            <person name="Parkhill J."/>
            <person name="Rea M.C."/>
            <person name="O'Sullivan O."/>
            <person name="Ritari J."/>
            <person name="Douillard F.P."/>
            <person name="Paul Ross R."/>
            <person name="Yang R."/>
            <person name="Briner A.E."/>
            <person name="Felis G.E."/>
            <person name="de Vos W.M."/>
            <person name="Barrangou R."/>
            <person name="Klaenhammer T.R."/>
            <person name="Caufield P.W."/>
            <person name="Cui Y."/>
            <person name="Zhang H."/>
            <person name="O'Toole P.W."/>
        </authorList>
    </citation>
    <scope>NUCLEOTIDE SEQUENCE [LARGE SCALE GENOMIC DNA]</scope>
    <source>
        <strain evidence="14 15">DSM 19972</strain>
    </source>
</reference>
<feature type="transmembrane region" description="Helical" evidence="13">
    <location>
        <begin position="258"/>
        <end position="282"/>
    </location>
</feature>
<proteinExistence type="inferred from homology"/>
<evidence type="ECO:0000256" key="1">
    <source>
        <dbReference type="ARBA" id="ARBA00003408"/>
    </source>
</evidence>
<dbReference type="STRING" id="1423777.FD46_GL001190"/>